<keyword evidence="1" id="KW-1133">Transmembrane helix</keyword>
<keyword evidence="4" id="KW-1185">Reference proteome</keyword>
<dbReference type="EMBL" id="JABBXH010000010">
    <property type="protein sequence ID" value="NMP33546.1"/>
    <property type="molecule type" value="Genomic_DNA"/>
</dbReference>
<protein>
    <submittedName>
        <fullName evidence="3">Helix-turn-helix transcriptional regulator</fullName>
    </submittedName>
</protein>
<organism evidence="3 4">
    <name type="scientific">Thalassotalea algicola</name>
    <dbReference type="NCBI Taxonomy" id="2716224"/>
    <lineage>
        <taxon>Bacteria</taxon>
        <taxon>Pseudomonadati</taxon>
        <taxon>Pseudomonadota</taxon>
        <taxon>Gammaproteobacteria</taxon>
        <taxon>Alteromonadales</taxon>
        <taxon>Colwelliaceae</taxon>
        <taxon>Thalassotalea</taxon>
    </lineage>
</organism>
<dbReference type="InterPro" id="IPR001387">
    <property type="entry name" value="Cro/C1-type_HTH"/>
</dbReference>
<dbReference type="GO" id="GO:0003677">
    <property type="term" value="F:DNA binding"/>
    <property type="evidence" value="ECO:0007669"/>
    <property type="project" value="InterPro"/>
</dbReference>
<dbReference type="Pfam" id="PF01381">
    <property type="entry name" value="HTH_3"/>
    <property type="match status" value="1"/>
</dbReference>
<dbReference type="RefSeq" id="WP_169076866.1">
    <property type="nucleotide sequence ID" value="NZ_JABBXH010000010.1"/>
</dbReference>
<evidence type="ECO:0000313" key="4">
    <source>
        <dbReference type="Proteomes" id="UP000568664"/>
    </source>
</evidence>
<accession>A0A7Y0Q8S6</accession>
<dbReference type="CDD" id="cd00093">
    <property type="entry name" value="HTH_XRE"/>
    <property type="match status" value="1"/>
</dbReference>
<comment type="caution">
    <text evidence="3">The sequence shown here is derived from an EMBL/GenBank/DDBJ whole genome shotgun (WGS) entry which is preliminary data.</text>
</comment>
<feature type="transmembrane region" description="Helical" evidence="1">
    <location>
        <begin position="81"/>
        <end position="101"/>
    </location>
</feature>
<dbReference type="AlphaFoldDB" id="A0A7Y0Q8S6"/>
<dbReference type="SUPFAM" id="SSF47413">
    <property type="entry name" value="lambda repressor-like DNA-binding domains"/>
    <property type="match status" value="1"/>
</dbReference>
<keyword evidence="1" id="KW-0812">Transmembrane</keyword>
<gene>
    <name evidence="3" type="ORF">HII17_18520</name>
</gene>
<dbReference type="Gene3D" id="1.10.260.40">
    <property type="entry name" value="lambda repressor-like DNA-binding domains"/>
    <property type="match status" value="1"/>
</dbReference>
<evidence type="ECO:0000259" key="2">
    <source>
        <dbReference type="PROSITE" id="PS50943"/>
    </source>
</evidence>
<dbReference type="SMART" id="SM00530">
    <property type="entry name" value="HTH_XRE"/>
    <property type="match status" value="1"/>
</dbReference>
<feature type="domain" description="HTH cro/C1-type" evidence="2">
    <location>
        <begin position="8"/>
        <end position="61"/>
    </location>
</feature>
<dbReference type="Proteomes" id="UP000568664">
    <property type="component" value="Unassembled WGS sequence"/>
</dbReference>
<evidence type="ECO:0000313" key="3">
    <source>
        <dbReference type="EMBL" id="NMP33546.1"/>
    </source>
</evidence>
<keyword evidence="1" id="KW-0472">Membrane</keyword>
<sequence>MQISPEKIKYFRKDNGWSQEVLAKASGLSLRTIQRVEKDGNASSETQLALAAALNKTTKELFHTSEQIEVFWKWRNIMQNLIAILIVAGAIIMLLMLGGDLGMFADFYGALFLLLFMYACSVIAFGSHGLVKSISGLKYLFSSEVTPTSNTKHLTYIYKKQISFIYAGALIAFAVGSVSILSNQASITSVAHFNAAWAVNILIVFYAAVAAEGVLRPLTAKLESAKLTVELTQNSDE</sequence>
<name>A0A7Y0Q8S6_9GAMM</name>
<dbReference type="PROSITE" id="PS50943">
    <property type="entry name" value="HTH_CROC1"/>
    <property type="match status" value="1"/>
</dbReference>
<dbReference type="InterPro" id="IPR010982">
    <property type="entry name" value="Lambda_DNA-bd_dom_sf"/>
</dbReference>
<evidence type="ECO:0000256" key="1">
    <source>
        <dbReference type="SAM" id="Phobius"/>
    </source>
</evidence>
<reference evidence="3 4" key="1">
    <citation type="submission" date="2020-04" db="EMBL/GenBank/DDBJ databases">
        <title>Thalassotalea sp. M1531, isolated from the surface of marine red alga.</title>
        <authorList>
            <person name="Pang L."/>
            <person name="Lu D.-C."/>
        </authorList>
    </citation>
    <scope>NUCLEOTIDE SEQUENCE [LARGE SCALE GENOMIC DNA]</scope>
    <source>
        <strain evidence="3 4">M1531</strain>
    </source>
</reference>
<proteinExistence type="predicted"/>
<feature type="transmembrane region" description="Helical" evidence="1">
    <location>
        <begin position="194"/>
        <end position="215"/>
    </location>
</feature>
<feature type="transmembrane region" description="Helical" evidence="1">
    <location>
        <begin position="162"/>
        <end position="182"/>
    </location>
</feature>
<feature type="transmembrane region" description="Helical" evidence="1">
    <location>
        <begin position="107"/>
        <end position="131"/>
    </location>
</feature>